<organism evidence="1 2">
    <name type="scientific">Cardiocondyla obscurior</name>
    <dbReference type="NCBI Taxonomy" id="286306"/>
    <lineage>
        <taxon>Eukaryota</taxon>
        <taxon>Metazoa</taxon>
        <taxon>Ecdysozoa</taxon>
        <taxon>Arthropoda</taxon>
        <taxon>Hexapoda</taxon>
        <taxon>Insecta</taxon>
        <taxon>Pterygota</taxon>
        <taxon>Neoptera</taxon>
        <taxon>Endopterygota</taxon>
        <taxon>Hymenoptera</taxon>
        <taxon>Apocrita</taxon>
        <taxon>Aculeata</taxon>
        <taxon>Formicoidea</taxon>
        <taxon>Formicidae</taxon>
        <taxon>Myrmicinae</taxon>
        <taxon>Cardiocondyla</taxon>
    </lineage>
</organism>
<sequence>MPYNSMLVNFKNILFRFLAISRLLMKKISPNAFILNSAQCYVVKFQKYFFLFFGHISAAGENRRLGIGPYASFLIAAQCYVAPNRPECIYFECRTMLCCKILKTFFFVFWPYLGSGENRRLGISPYASFLTKFQKYFFLFFGHISAAGENRRLGIGPNASILNAAQCYVAKFKKYFFLFFGHISAACENRRLGIGPYASSLNAAQCYVAKFQKYFLSFFGHISAAGENRKLGIVRMHLLLVAHNATLQNFKNIFYCFLAISRLLKTRNSPTCIYFYAAQCYVAKFQKYFISFFGHISASGENRRLGIGSYALFLIVAQCYVVKFQKYFYRFWPYLGFW</sequence>
<dbReference type="EMBL" id="JADYXP020000030">
    <property type="protein sequence ID" value="KAL0098953.1"/>
    <property type="molecule type" value="Genomic_DNA"/>
</dbReference>
<comment type="caution">
    <text evidence="1">The sequence shown here is derived from an EMBL/GenBank/DDBJ whole genome shotgun (WGS) entry which is preliminary data.</text>
</comment>
<reference evidence="1 2" key="1">
    <citation type="submission" date="2023-03" db="EMBL/GenBank/DDBJ databases">
        <title>High recombination rates correlate with genetic variation in Cardiocondyla obscurior ants.</title>
        <authorList>
            <person name="Errbii M."/>
        </authorList>
    </citation>
    <scope>NUCLEOTIDE SEQUENCE [LARGE SCALE GENOMIC DNA]</scope>
    <source>
        <strain evidence="1">Alpha-2009</strain>
        <tissue evidence="1">Whole body</tissue>
    </source>
</reference>
<keyword evidence="2" id="KW-1185">Reference proteome</keyword>
<protein>
    <submittedName>
        <fullName evidence="1">Uncharacterized protein</fullName>
    </submittedName>
</protein>
<dbReference type="AlphaFoldDB" id="A0AAW2E5K0"/>
<evidence type="ECO:0000313" key="2">
    <source>
        <dbReference type="Proteomes" id="UP001430953"/>
    </source>
</evidence>
<name>A0AAW2E5K0_9HYME</name>
<accession>A0AAW2E5K0</accession>
<gene>
    <name evidence="1" type="ORF">PUN28_020896</name>
</gene>
<proteinExistence type="predicted"/>
<dbReference type="Proteomes" id="UP001430953">
    <property type="component" value="Unassembled WGS sequence"/>
</dbReference>
<evidence type="ECO:0000313" key="1">
    <source>
        <dbReference type="EMBL" id="KAL0098953.1"/>
    </source>
</evidence>